<evidence type="ECO:0000313" key="1">
    <source>
        <dbReference type="EMBL" id="KAL2843320.1"/>
    </source>
</evidence>
<protein>
    <recommendedName>
        <fullName evidence="3">SMP domain-containing protein</fullName>
    </recommendedName>
</protein>
<dbReference type="Proteomes" id="UP001610446">
    <property type="component" value="Unassembled WGS sequence"/>
</dbReference>
<name>A0ABR4JTF7_9EURO</name>
<organism evidence="1 2">
    <name type="scientific">Aspergillus pseudoustus</name>
    <dbReference type="NCBI Taxonomy" id="1810923"/>
    <lineage>
        <taxon>Eukaryota</taxon>
        <taxon>Fungi</taxon>
        <taxon>Dikarya</taxon>
        <taxon>Ascomycota</taxon>
        <taxon>Pezizomycotina</taxon>
        <taxon>Eurotiomycetes</taxon>
        <taxon>Eurotiomycetidae</taxon>
        <taxon>Eurotiales</taxon>
        <taxon>Aspergillaceae</taxon>
        <taxon>Aspergillus</taxon>
        <taxon>Aspergillus subgen. Nidulantes</taxon>
    </lineage>
</organism>
<keyword evidence="2" id="KW-1185">Reference proteome</keyword>
<sequence>MRQMNFEAKLDEISNKPQNQITQKDAREMQEMEVGSSTSLVSLKVVDSYQGRAFNRPPGAGSISAQVRSIADRNEALGLLPVSADMPVYVTKEDAGEAQHEEAMIYGGQNPRGGMAAQMQVSELRGRMYSSALPR</sequence>
<evidence type="ECO:0000313" key="2">
    <source>
        <dbReference type="Proteomes" id="UP001610446"/>
    </source>
</evidence>
<gene>
    <name evidence="1" type="ORF">BJY01DRAFT_215889</name>
</gene>
<reference evidence="1 2" key="1">
    <citation type="submission" date="2024-07" db="EMBL/GenBank/DDBJ databases">
        <title>Section-level genome sequencing and comparative genomics of Aspergillus sections Usti and Cavernicolus.</title>
        <authorList>
            <consortium name="Lawrence Berkeley National Laboratory"/>
            <person name="Nybo J.L."/>
            <person name="Vesth T.C."/>
            <person name="Theobald S."/>
            <person name="Frisvad J.C."/>
            <person name="Larsen T.O."/>
            <person name="Kjaerboelling I."/>
            <person name="Rothschild-Mancinelli K."/>
            <person name="Lyhne E.K."/>
            <person name="Kogle M.E."/>
            <person name="Barry K."/>
            <person name="Clum A."/>
            <person name="Na H."/>
            <person name="Ledsgaard L."/>
            <person name="Lin J."/>
            <person name="Lipzen A."/>
            <person name="Kuo A."/>
            <person name="Riley R."/>
            <person name="Mondo S."/>
            <person name="Labutti K."/>
            <person name="Haridas S."/>
            <person name="Pangalinan J."/>
            <person name="Salamov A.A."/>
            <person name="Simmons B.A."/>
            <person name="Magnuson J.K."/>
            <person name="Chen J."/>
            <person name="Drula E."/>
            <person name="Henrissat B."/>
            <person name="Wiebenga A."/>
            <person name="Lubbers R.J."/>
            <person name="Gomes A.C."/>
            <person name="Makela M.R."/>
            <person name="Stajich J."/>
            <person name="Grigoriev I.V."/>
            <person name="Mortensen U.H."/>
            <person name="De Vries R.P."/>
            <person name="Baker S.E."/>
            <person name="Andersen M.R."/>
        </authorList>
    </citation>
    <scope>NUCLEOTIDE SEQUENCE [LARGE SCALE GENOMIC DNA]</scope>
    <source>
        <strain evidence="1 2">CBS 123904</strain>
    </source>
</reference>
<accession>A0ABR4JTF7</accession>
<dbReference type="EMBL" id="JBFXLU010000091">
    <property type="protein sequence ID" value="KAL2843320.1"/>
    <property type="molecule type" value="Genomic_DNA"/>
</dbReference>
<evidence type="ECO:0008006" key="3">
    <source>
        <dbReference type="Google" id="ProtNLM"/>
    </source>
</evidence>
<proteinExistence type="predicted"/>
<comment type="caution">
    <text evidence="1">The sequence shown here is derived from an EMBL/GenBank/DDBJ whole genome shotgun (WGS) entry which is preliminary data.</text>
</comment>